<gene>
    <name evidence="2" type="ORF">SAMN04515674_11247</name>
</gene>
<reference evidence="2 3" key="1">
    <citation type="submission" date="2016-10" db="EMBL/GenBank/DDBJ databases">
        <authorList>
            <person name="de Groot N.N."/>
        </authorList>
    </citation>
    <scope>NUCLEOTIDE SEQUENCE [LARGE SCALE GENOMIC DNA]</scope>
    <source>
        <strain evidence="3">E92,LMG 26720,CCM 7988</strain>
    </source>
</reference>
<dbReference type="PANTHER" id="PTHR33877:SF2">
    <property type="entry name" value="OS07G0170200 PROTEIN"/>
    <property type="match status" value="1"/>
</dbReference>
<keyword evidence="2" id="KW-0540">Nuclease</keyword>
<keyword evidence="2" id="KW-0378">Hydrolase</keyword>
<evidence type="ECO:0000313" key="3">
    <source>
        <dbReference type="Proteomes" id="UP000199306"/>
    </source>
</evidence>
<dbReference type="AlphaFoldDB" id="A0A1I5WN32"/>
<sequence length="180" mass="20307">MGRKVLVLNQDYSALTICSIPKAFLLVYLKKADLVSESANEQLRTISKSFPMPSVIRLHRYVYLPYKGIMLSRQNIFKRDSGRCQYCGATEDLTLDHVIPKSRGGKTSWDNLTTACKRCNSKKGDLTPEEAKMPLKVKPYKPSFVMFLRDFSGTVEESWIPFVSGKKEKTGDLASDLATN</sequence>
<dbReference type="SMART" id="SM00507">
    <property type="entry name" value="HNHc"/>
    <property type="match status" value="1"/>
</dbReference>
<evidence type="ECO:0000259" key="1">
    <source>
        <dbReference type="SMART" id="SM00507"/>
    </source>
</evidence>
<evidence type="ECO:0000313" key="2">
    <source>
        <dbReference type="EMBL" id="SFQ20796.1"/>
    </source>
</evidence>
<dbReference type="Proteomes" id="UP000199306">
    <property type="component" value="Unassembled WGS sequence"/>
</dbReference>
<dbReference type="OrthoDB" id="9802901at2"/>
<organism evidence="2 3">
    <name type="scientific">Pseudarcicella hirudinis</name>
    <dbReference type="NCBI Taxonomy" id="1079859"/>
    <lineage>
        <taxon>Bacteria</taxon>
        <taxon>Pseudomonadati</taxon>
        <taxon>Bacteroidota</taxon>
        <taxon>Cytophagia</taxon>
        <taxon>Cytophagales</taxon>
        <taxon>Flectobacillaceae</taxon>
        <taxon>Pseudarcicella</taxon>
    </lineage>
</organism>
<protein>
    <submittedName>
        <fullName evidence="2">5-methylcytosine-specific restriction endonuclease McrA</fullName>
    </submittedName>
</protein>
<dbReference type="Gene3D" id="1.10.30.50">
    <property type="match status" value="1"/>
</dbReference>
<dbReference type="CDD" id="cd00085">
    <property type="entry name" value="HNHc"/>
    <property type="match status" value="1"/>
</dbReference>
<dbReference type="GO" id="GO:0004519">
    <property type="term" value="F:endonuclease activity"/>
    <property type="evidence" value="ECO:0007669"/>
    <property type="project" value="UniProtKB-KW"/>
</dbReference>
<dbReference type="InterPro" id="IPR029471">
    <property type="entry name" value="HNH_5"/>
</dbReference>
<dbReference type="InterPro" id="IPR052892">
    <property type="entry name" value="NA-targeting_endonuclease"/>
</dbReference>
<dbReference type="EMBL" id="FOXH01000012">
    <property type="protein sequence ID" value="SFQ20796.1"/>
    <property type="molecule type" value="Genomic_DNA"/>
</dbReference>
<feature type="domain" description="HNH nuclease" evidence="1">
    <location>
        <begin position="71"/>
        <end position="121"/>
    </location>
</feature>
<dbReference type="RefSeq" id="WP_092018589.1">
    <property type="nucleotide sequence ID" value="NZ_FOXH01000012.1"/>
</dbReference>
<dbReference type="PANTHER" id="PTHR33877">
    <property type="entry name" value="SLL1193 PROTEIN"/>
    <property type="match status" value="1"/>
</dbReference>
<dbReference type="InterPro" id="IPR003615">
    <property type="entry name" value="HNH_nuc"/>
</dbReference>
<name>A0A1I5WN32_9BACT</name>
<proteinExistence type="predicted"/>
<dbReference type="Pfam" id="PF14279">
    <property type="entry name" value="HNH_5"/>
    <property type="match status" value="1"/>
</dbReference>
<keyword evidence="3" id="KW-1185">Reference proteome</keyword>
<keyword evidence="2" id="KW-0255">Endonuclease</keyword>
<dbReference type="STRING" id="1079859.SAMN04515674_11247"/>
<accession>A0A1I5WN32</accession>